<accession>A0A2T4IWB0</accession>
<evidence type="ECO:0000313" key="2">
    <source>
        <dbReference type="Proteomes" id="UP000240259"/>
    </source>
</evidence>
<keyword evidence="2" id="KW-1185">Reference proteome</keyword>
<protein>
    <submittedName>
        <fullName evidence="1">Uncharacterized protein</fullName>
    </submittedName>
</protein>
<reference evidence="1 2" key="1">
    <citation type="submission" date="2018-03" db="EMBL/GenBank/DDBJ databases">
        <title>Genome sequence of the symbiotic type strain Mesorhizobium helmanticense CSLC115NT isolated from Lotus corniculatus nodules.</title>
        <authorList>
            <person name="Sannazzaro A.I."/>
            <person name="Torres Tejerizo G.A."/>
            <person name="Dip D."/>
            <person name="Caballero M."/>
            <person name="Pistorio M."/>
            <person name="Estrella M.J."/>
        </authorList>
    </citation>
    <scope>NUCLEOTIDE SEQUENCE [LARGE SCALE GENOMIC DNA]</scope>
    <source>
        <strain evidence="1 2">CSLC115N</strain>
    </source>
</reference>
<name>A0A2T4IWB0_9HYPH</name>
<dbReference type="EMBL" id="PZJX01000026">
    <property type="protein sequence ID" value="PTE09946.1"/>
    <property type="molecule type" value="Genomic_DNA"/>
</dbReference>
<dbReference type="AlphaFoldDB" id="A0A2T4IWB0"/>
<sequence length="90" mass="10220">MDVSTVSKARPTFRKGDFVWSDKIAEKSKHGLGFGHIVHVDRRYTLVQPQTVGSHVLVLHKKDMRPAEVRTHFGHTKKVCRNVIDGYIPA</sequence>
<proteinExistence type="predicted"/>
<organism evidence="1 2">
    <name type="scientific">Mesorhizobium helmanticense</name>
    <dbReference type="NCBI Taxonomy" id="1776423"/>
    <lineage>
        <taxon>Bacteria</taxon>
        <taxon>Pseudomonadati</taxon>
        <taxon>Pseudomonadota</taxon>
        <taxon>Alphaproteobacteria</taxon>
        <taxon>Hyphomicrobiales</taxon>
        <taxon>Phyllobacteriaceae</taxon>
        <taxon>Mesorhizobium</taxon>
    </lineage>
</organism>
<evidence type="ECO:0000313" key="1">
    <source>
        <dbReference type="EMBL" id="PTE09946.1"/>
    </source>
</evidence>
<dbReference type="Proteomes" id="UP000240259">
    <property type="component" value="Unassembled WGS sequence"/>
</dbReference>
<comment type="caution">
    <text evidence="1">The sequence shown here is derived from an EMBL/GenBank/DDBJ whole genome shotgun (WGS) entry which is preliminary data.</text>
</comment>
<gene>
    <name evidence="1" type="ORF">C9427_12530</name>
</gene>